<name>A0A7C8MQ21_9PEZI</name>
<dbReference type="PANTHER" id="PTHR32387">
    <property type="entry name" value="WU:FJ29H11"/>
    <property type="match status" value="1"/>
</dbReference>
<dbReference type="InterPro" id="IPR052957">
    <property type="entry name" value="Auxin_embryo_med"/>
</dbReference>
<evidence type="ECO:0000313" key="3">
    <source>
        <dbReference type="Proteomes" id="UP000481858"/>
    </source>
</evidence>
<reference evidence="2 3" key="1">
    <citation type="submission" date="2019-12" db="EMBL/GenBank/DDBJ databases">
        <title>Draft genome sequence of the ascomycete Xylaria multiplex DSM 110363.</title>
        <authorList>
            <person name="Buettner E."/>
            <person name="Kellner H."/>
        </authorList>
    </citation>
    <scope>NUCLEOTIDE SEQUENCE [LARGE SCALE GENOMIC DNA]</scope>
    <source>
        <strain evidence="2 3">DSM 110363</strain>
    </source>
</reference>
<protein>
    <recommendedName>
        <fullName evidence="4">Protein NO VEIN C-terminal domain-containing protein</fullName>
    </recommendedName>
</protein>
<dbReference type="Proteomes" id="UP000481858">
    <property type="component" value="Unassembled WGS sequence"/>
</dbReference>
<dbReference type="Gene3D" id="3.30.565.10">
    <property type="entry name" value="Histidine kinase-like ATPase, C-terminal domain"/>
    <property type="match status" value="1"/>
</dbReference>
<dbReference type="OrthoDB" id="1262810at2759"/>
<feature type="region of interest" description="Disordered" evidence="1">
    <location>
        <begin position="1375"/>
        <end position="1507"/>
    </location>
</feature>
<evidence type="ECO:0000313" key="2">
    <source>
        <dbReference type="EMBL" id="KAF2965913.1"/>
    </source>
</evidence>
<sequence length="1705" mass="192934">MSHNKDAARLSEAEARALVERIADEHGYVSEDVLQTMTPEARRAVERAFHKKDAMIGLSKNLYTSPARFVFEMLQNADDNSFSRARSRNEEPFVKFNVAPRYITVECNEDGFTPKNLSAICSIGKSSKTGAQGRGDSGIGMISPIWEEWENRPATGITRIKLFLIDNLDVGTKTEHPIMQQFRDIQETYLLFMKNIRCVKVNFVDDNESIISAATYSIRSSPSNENRASLVRQENHGSERINNYHVTRHLACGLPRNENREYSDAEQTVQSWSSSEVVLAFPLDDKGCAPEEVTSQQVFAFLPIRNMGFKFLIQADFVTQANRQDIVTSSARNQALRDGIADAFAEAMKQLCTDELLRYTWIRYLPVMNDYPWDEYWTGLFDRIKRKVQATPLMHSITENFPYKIGQMRKSRPSDADSNGDPIFKNISPERYLSRRYLKSELDKIHNHYGLKLMEYSEILMRASEDLNTPNSRMKTIATDDEWHEKAARLLSCAFVENEELRQTIAELDVIPLENGQWARARRAPYQLSFPSTDDGLQIPRDLPLSIINSSASEGPFRSQLYSLLGATRPSAARVRELIFNKYSTITNQNFAFGHSDRPEEISIAHLEFLYHTDGPSPADIKKYQYMAVITEENYLVTPWSTDVYISSDHPYGANKLLRPISSTTPLECESQGFPAHFLLSKYVMPSCEKLGDDGEGEADIRSTSAWFDWLQTRIGIRVHLKLFDGDGFTDIFQYIIDNRREDILGLIQYQWPMIQEYISGRPSIKKHIADIEVPCNGGQDFCSLSRTYLPLPELKARFSQYAKDESDFRFLNFDNTLAPDDLSAWAFLSDHFGVGNSDTLSFYLDLLVTASCDKSASTRKVFDLYQIIYGKVISSDDVENGRGIVKSFFEDNALVMLPTTEGQKWEYGDYCRWDAPKNMRSISGLEAYYSPMYEETPALKSTLAPFMREIVGVQGLSWTDIVYELDRQKADDGNWDGEVIRQMYQLLADLKPDLTDEDQIQVKETFGSRALILAAGSWHTTDACIWSSATYIPGKAALNTDWPSLKMFFVHFLGVPTLTLNMVYKELQRKGASENTSISEMKQELWQFNSLLSVSQERLSAEPILNSRVFPVRSPDGSVALLSAASNDFAVVDRKALGLRFNELAKLLDFTFDEVHRLQPFLAWAGLDERRLSVRVAEVTAPVVSAHLLRESKLQIQPRAYALCRIAAHLRSPKAQNPEAFYQLLLNSTVLETDEIKSELHLPEDDRILKVEQFQAELHIEATEDTLHIYVPRDSVRQDICFLYNLPYALYKWIMDDIDSTVGLRENEQAKRIISSILAANPSSLELLLEKEGIVELDFPEFPEEAVEEYTLSAAEDMHYFSSDIVFTQSSDNHASAYEQEPETPILSEEGDSATLVSEVDTSGAQTPVSSLYSPGLPPDKQAQSNEDSPPRGASEESPSTQSIDHSDPSSETTRSVPASGEANNTPLSPETVRASTSSPEPLLFSQPPTPVPSRPGTPKIRDELDTPKGSAYISLLDTIINAARVASIPEKGTFDMSVMRVKLNEVHSTGNINEDYFKLRTTRAIERDKMIGAAGELYVFEMLSNKKMGLSFPRTRWQSIIRTYVTVHSDYADMGPWTGIETADFVYTDFDSDLTQILIDGGYLDQEVWKGQAPTYYIDVKTTMGGCETPFFMSKSQCKRVSCGHKLLYISYLDIVFLLIMFY</sequence>
<dbReference type="PANTHER" id="PTHR32387:SF0">
    <property type="entry name" value="PROTEIN NO VEIN"/>
    <property type="match status" value="1"/>
</dbReference>
<gene>
    <name evidence="2" type="ORF">GQX73_g7664</name>
</gene>
<dbReference type="InParanoid" id="A0A7C8MQ21"/>
<dbReference type="InterPro" id="IPR036890">
    <property type="entry name" value="HATPase_C_sf"/>
</dbReference>
<evidence type="ECO:0008006" key="4">
    <source>
        <dbReference type="Google" id="ProtNLM"/>
    </source>
</evidence>
<accession>A0A7C8MQ21</accession>
<organism evidence="2 3">
    <name type="scientific">Xylaria multiplex</name>
    <dbReference type="NCBI Taxonomy" id="323545"/>
    <lineage>
        <taxon>Eukaryota</taxon>
        <taxon>Fungi</taxon>
        <taxon>Dikarya</taxon>
        <taxon>Ascomycota</taxon>
        <taxon>Pezizomycotina</taxon>
        <taxon>Sordariomycetes</taxon>
        <taxon>Xylariomycetidae</taxon>
        <taxon>Xylariales</taxon>
        <taxon>Xylariaceae</taxon>
        <taxon>Xylaria</taxon>
    </lineage>
</organism>
<comment type="caution">
    <text evidence="2">The sequence shown here is derived from an EMBL/GenBank/DDBJ whole genome shotgun (WGS) entry which is preliminary data.</text>
</comment>
<proteinExistence type="predicted"/>
<evidence type="ECO:0000256" key="1">
    <source>
        <dbReference type="SAM" id="MobiDB-lite"/>
    </source>
</evidence>
<dbReference type="SUPFAM" id="SSF55874">
    <property type="entry name" value="ATPase domain of HSP90 chaperone/DNA topoisomerase II/histidine kinase"/>
    <property type="match status" value="1"/>
</dbReference>
<feature type="compositionally biased region" description="Polar residues" evidence="1">
    <location>
        <begin position="1438"/>
        <end position="1481"/>
    </location>
</feature>
<feature type="compositionally biased region" description="Polar residues" evidence="1">
    <location>
        <begin position="1401"/>
        <end position="1414"/>
    </location>
</feature>
<dbReference type="EMBL" id="WUBL01000102">
    <property type="protein sequence ID" value="KAF2965913.1"/>
    <property type="molecule type" value="Genomic_DNA"/>
</dbReference>
<keyword evidence="3" id="KW-1185">Reference proteome</keyword>